<comment type="caution">
    <text evidence="1">The sequence shown here is derived from an EMBL/GenBank/DDBJ whole genome shotgun (WGS) entry which is preliminary data.</text>
</comment>
<accession>A0ABU9QMM6</accession>
<proteinExistence type="predicted"/>
<evidence type="ECO:0008006" key="3">
    <source>
        <dbReference type="Google" id="ProtNLM"/>
    </source>
</evidence>
<evidence type="ECO:0000313" key="2">
    <source>
        <dbReference type="Proteomes" id="UP001494588"/>
    </source>
</evidence>
<dbReference type="Proteomes" id="UP001494588">
    <property type="component" value="Unassembled WGS sequence"/>
</dbReference>
<name>A0ABU9QMM6_9BURK</name>
<evidence type="ECO:0000313" key="1">
    <source>
        <dbReference type="EMBL" id="MEM5290498.1"/>
    </source>
</evidence>
<gene>
    <name evidence="1" type="ORF">V4C55_32730</name>
</gene>
<dbReference type="EMBL" id="JAZHGC010000037">
    <property type="protein sequence ID" value="MEM5290498.1"/>
    <property type="molecule type" value="Genomic_DNA"/>
</dbReference>
<keyword evidence="2" id="KW-1185">Reference proteome</keyword>
<sequence>MNYSNATRNQHFVPQVEQRLNAANPFAPPRDQRIFSFKVQERESFTIRLENQRGRLISSNLSLDDLFTFDVASDCASRFNFEASFQRFEQEVAVTTGSLLRKLASGDNNVGGEIASIFTAKLLNFARNPFSVAKILNTFGVLANYEPTASDARRMFERVLNGRKPHQAWLCSQLGISDTDYGRWLRMLFMLFVESGEGNLSMLESMVKAVFERKSHAAAVMVCTYSESRCLLSDRGFSQFTDRHDQIGLEFNLRHDAFIRYLFADHAGLVPRAPRELIEHHQKQNHPLQLYYFADNLECLRAFNRNAIYFCQSRVFCSSREEILL</sequence>
<organism evidence="1 2">
    <name type="scientific">Paraburkholderia sabiae</name>
    <dbReference type="NCBI Taxonomy" id="273251"/>
    <lineage>
        <taxon>Bacteria</taxon>
        <taxon>Pseudomonadati</taxon>
        <taxon>Pseudomonadota</taxon>
        <taxon>Betaproteobacteria</taxon>
        <taxon>Burkholderiales</taxon>
        <taxon>Burkholderiaceae</taxon>
        <taxon>Paraburkholderia</taxon>
    </lineage>
</organism>
<reference evidence="1 2" key="1">
    <citation type="submission" date="2024-01" db="EMBL/GenBank/DDBJ databases">
        <title>The diversity of rhizobia nodulating Mimosa spp. in eleven states of Brazil covering several biomes is determined by host plant, location, and edaphic factors.</title>
        <authorList>
            <person name="Rouws L."/>
            <person name="Barauna A."/>
            <person name="Beukes C."/>
            <person name="De Faria S.M."/>
            <person name="Gross E."/>
            <person name="Dos Reis Junior F.B."/>
            <person name="Simon M."/>
            <person name="Maluk M."/>
            <person name="Odee D.W."/>
            <person name="Kenicer G."/>
            <person name="Young J.P.W."/>
            <person name="Reis V.M."/>
            <person name="Zilli J."/>
            <person name="James E.K."/>
        </authorList>
    </citation>
    <scope>NUCLEOTIDE SEQUENCE [LARGE SCALE GENOMIC DNA]</scope>
    <source>
        <strain evidence="1 2">JPY77</strain>
    </source>
</reference>
<dbReference type="RefSeq" id="WP_201659258.1">
    <property type="nucleotide sequence ID" value="NZ_CAJHCS010000034.1"/>
</dbReference>
<protein>
    <recommendedName>
        <fullName evidence="3">DUF4238 domain-containing protein</fullName>
    </recommendedName>
</protein>